<name>A0ABZ0IKF3_9BACT</name>
<dbReference type="EMBL" id="CP136051">
    <property type="protein sequence ID" value="WOK05161.1"/>
    <property type="molecule type" value="Genomic_DNA"/>
</dbReference>
<organism evidence="2 3">
    <name type="scientific">Imperialibacter roseus</name>
    <dbReference type="NCBI Taxonomy" id="1324217"/>
    <lineage>
        <taxon>Bacteria</taxon>
        <taxon>Pseudomonadati</taxon>
        <taxon>Bacteroidota</taxon>
        <taxon>Cytophagia</taxon>
        <taxon>Cytophagales</taxon>
        <taxon>Flammeovirgaceae</taxon>
        <taxon>Imperialibacter</taxon>
    </lineage>
</organism>
<accession>A0ABZ0IKF3</accession>
<sequence length="282" mass="31429">MNKLIPTLTLIVFVTLFSCQSSSEKQDWQILFNGEDLTGWDTYLGQEWTQVNDSTFRPAGDPVGLNKDPKGIFSVAKVDQQSTIRISGEQWGGISTTSEFSNYHLKLQFKWGEAKHRPKDNSKRDSGLLYHAVGAHGADGGFWMRSQEFQVQEGDTGDYWGVAGGVMDVPTRQEGENYIYDATATMRAFSEKSDIGRHATKHPDGEKPTGEWNTLELICFGDTAIHIVNGQVVMALYNSRQLTNSGEQPLKKGKIQLQSEGAELFYKDIMIKPISEVPEGVL</sequence>
<dbReference type="RefSeq" id="WP_317487951.1">
    <property type="nucleotide sequence ID" value="NZ_CP136051.1"/>
</dbReference>
<dbReference type="PROSITE" id="PS51257">
    <property type="entry name" value="PROKAR_LIPOPROTEIN"/>
    <property type="match status" value="1"/>
</dbReference>
<gene>
    <name evidence="2" type="ORF">RT717_18930</name>
</gene>
<dbReference type="InterPro" id="IPR010496">
    <property type="entry name" value="AL/BT2_dom"/>
</dbReference>
<dbReference type="Proteomes" id="UP001302349">
    <property type="component" value="Chromosome"/>
</dbReference>
<evidence type="ECO:0000313" key="3">
    <source>
        <dbReference type="Proteomes" id="UP001302349"/>
    </source>
</evidence>
<dbReference type="Pfam" id="PF06439">
    <property type="entry name" value="3keto-disac_hyd"/>
    <property type="match status" value="1"/>
</dbReference>
<evidence type="ECO:0000259" key="1">
    <source>
        <dbReference type="Pfam" id="PF06439"/>
    </source>
</evidence>
<evidence type="ECO:0000313" key="2">
    <source>
        <dbReference type="EMBL" id="WOK05161.1"/>
    </source>
</evidence>
<feature type="domain" description="3-keto-alpha-glucoside-1,2-lyase/3-keto-2-hydroxy-glucal hydratase" evidence="1">
    <location>
        <begin position="27"/>
        <end position="272"/>
    </location>
</feature>
<protein>
    <submittedName>
        <fullName evidence="2">DUF1080 domain-containing protein</fullName>
    </submittedName>
</protein>
<dbReference type="Gene3D" id="2.60.120.560">
    <property type="entry name" value="Exo-inulinase, domain 1"/>
    <property type="match status" value="1"/>
</dbReference>
<keyword evidence="3" id="KW-1185">Reference proteome</keyword>
<reference evidence="2 3" key="1">
    <citation type="journal article" date="2023" name="Microbiol. Resour. Announc.">
        <title>Complete Genome Sequence of Imperialibacter roseus strain P4T.</title>
        <authorList>
            <person name="Tizabi D.R."/>
            <person name="Bachvaroff T."/>
            <person name="Hill R.T."/>
        </authorList>
    </citation>
    <scope>NUCLEOTIDE SEQUENCE [LARGE SCALE GENOMIC DNA]</scope>
    <source>
        <strain evidence="2 3">P4T</strain>
    </source>
</reference>
<proteinExistence type="predicted"/>